<dbReference type="Proteomes" id="UP000676565">
    <property type="component" value="Unassembled WGS sequence"/>
</dbReference>
<gene>
    <name evidence="1" type="ORF">J8F10_32475</name>
</gene>
<comment type="caution">
    <text evidence="1">The sequence shown here is derived from an EMBL/GenBank/DDBJ whole genome shotgun (WGS) entry which is preliminary data.</text>
</comment>
<protein>
    <submittedName>
        <fullName evidence="1">Uncharacterized protein</fullName>
    </submittedName>
</protein>
<accession>A0ABS5C2T2</accession>
<organism evidence="1 2">
    <name type="scientific">Gemmata palustris</name>
    <dbReference type="NCBI Taxonomy" id="2822762"/>
    <lineage>
        <taxon>Bacteria</taxon>
        <taxon>Pseudomonadati</taxon>
        <taxon>Planctomycetota</taxon>
        <taxon>Planctomycetia</taxon>
        <taxon>Gemmatales</taxon>
        <taxon>Gemmataceae</taxon>
        <taxon>Gemmata</taxon>
    </lineage>
</organism>
<dbReference type="RefSeq" id="WP_210660927.1">
    <property type="nucleotide sequence ID" value="NZ_JAGKQQ010000001.1"/>
</dbReference>
<keyword evidence="2" id="KW-1185">Reference proteome</keyword>
<proteinExistence type="predicted"/>
<dbReference type="EMBL" id="JAGKQQ010000001">
    <property type="protein sequence ID" value="MBP3959982.1"/>
    <property type="molecule type" value="Genomic_DNA"/>
</dbReference>
<evidence type="ECO:0000313" key="2">
    <source>
        <dbReference type="Proteomes" id="UP000676565"/>
    </source>
</evidence>
<name>A0ABS5C2T2_9BACT</name>
<reference evidence="1 2" key="1">
    <citation type="submission" date="2021-04" db="EMBL/GenBank/DDBJ databases">
        <authorList>
            <person name="Ivanova A."/>
        </authorList>
    </citation>
    <scope>NUCLEOTIDE SEQUENCE [LARGE SCALE GENOMIC DNA]</scope>
    <source>
        <strain evidence="1 2">G18</strain>
    </source>
</reference>
<sequence>MELVQQSLKQRTTYREYTLKWLADEQGEIAERFLKRFKEQEAKIAAKMQPGDELWEYEFGNWNAFAAVSGLAIVRDGKIVDSWVEWKS</sequence>
<evidence type="ECO:0000313" key="1">
    <source>
        <dbReference type="EMBL" id="MBP3959982.1"/>
    </source>
</evidence>